<accession>A0A1W2DAJ2</accession>
<organism evidence="1 2">
    <name type="scientific">Primorskyibacter flagellatus</name>
    <dbReference type="NCBI Taxonomy" id="1387277"/>
    <lineage>
        <taxon>Bacteria</taxon>
        <taxon>Pseudomonadati</taxon>
        <taxon>Pseudomonadota</taxon>
        <taxon>Alphaproteobacteria</taxon>
        <taxon>Rhodobacterales</taxon>
        <taxon>Roseobacteraceae</taxon>
        <taxon>Primorskyibacter</taxon>
    </lineage>
</organism>
<evidence type="ECO:0000313" key="1">
    <source>
        <dbReference type="EMBL" id="SMC94597.1"/>
    </source>
</evidence>
<sequence>MRLILATLVGLCVGLDLPVVALIATASAWVVIYVFGGPANFELEVRFSDESAILDAMLALRERLSERGFRTVAMSKIKFKPIVNYVVTGPRGFRRSALEREMLQMQNDKCGIADWHVD</sequence>
<dbReference type="RefSeq" id="WP_084353623.1">
    <property type="nucleotide sequence ID" value="NZ_FWYD01000012.1"/>
</dbReference>
<keyword evidence="2" id="KW-1185">Reference proteome</keyword>
<protein>
    <submittedName>
        <fullName evidence="1">Uncharacterized protein</fullName>
    </submittedName>
</protein>
<proteinExistence type="predicted"/>
<dbReference type="EMBL" id="FWYD01000012">
    <property type="protein sequence ID" value="SMC94597.1"/>
    <property type="molecule type" value="Genomic_DNA"/>
</dbReference>
<name>A0A1W2DAJ2_9RHOB</name>
<dbReference type="AlphaFoldDB" id="A0A1W2DAJ2"/>
<dbReference type="STRING" id="1387277.SAMN06295998_11253"/>
<dbReference type="OrthoDB" id="7703998at2"/>
<dbReference type="Proteomes" id="UP000192330">
    <property type="component" value="Unassembled WGS sequence"/>
</dbReference>
<reference evidence="1 2" key="1">
    <citation type="submission" date="2017-04" db="EMBL/GenBank/DDBJ databases">
        <authorList>
            <person name="Afonso C.L."/>
            <person name="Miller P.J."/>
            <person name="Scott M.A."/>
            <person name="Spackman E."/>
            <person name="Goraichik I."/>
            <person name="Dimitrov K.M."/>
            <person name="Suarez D.L."/>
            <person name="Swayne D.E."/>
        </authorList>
    </citation>
    <scope>NUCLEOTIDE SEQUENCE [LARGE SCALE GENOMIC DNA]</scope>
    <source>
        <strain evidence="1 2">CGMCC 1.12644</strain>
    </source>
</reference>
<evidence type="ECO:0000313" key="2">
    <source>
        <dbReference type="Proteomes" id="UP000192330"/>
    </source>
</evidence>
<gene>
    <name evidence="1" type="ORF">SAMN06295998_11253</name>
</gene>